<proteinExistence type="predicted"/>
<protein>
    <submittedName>
        <fullName evidence="1">Uncharacterized protein</fullName>
    </submittedName>
</protein>
<evidence type="ECO:0000313" key="1">
    <source>
        <dbReference type="EnsemblPlants" id="OBART07G01180.1"/>
    </source>
</evidence>
<dbReference type="AlphaFoldDB" id="A0A0D3GLL4"/>
<dbReference type="Proteomes" id="UP000026960">
    <property type="component" value="Chromosome 7"/>
</dbReference>
<sequence>MNISQKAQQQQETRRLHAAVAAGRRLFLPAAAAVAWRGGAAASMELSISHMTCTSLYSHVRTSFRSFPRPAITHTIPISLVVVGDGGGDQINPRSTAAAVDFD</sequence>
<organism evidence="1">
    <name type="scientific">Oryza barthii</name>
    <dbReference type="NCBI Taxonomy" id="65489"/>
    <lineage>
        <taxon>Eukaryota</taxon>
        <taxon>Viridiplantae</taxon>
        <taxon>Streptophyta</taxon>
        <taxon>Embryophyta</taxon>
        <taxon>Tracheophyta</taxon>
        <taxon>Spermatophyta</taxon>
        <taxon>Magnoliopsida</taxon>
        <taxon>Liliopsida</taxon>
        <taxon>Poales</taxon>
        <taxon>Poaceae</taxon>
        <taxon>BOP clade</taxon>
        <taxon>Oryzoideae</taxon>
        <taxon>Oryzeae</taxon>
        <taxon>Oryzinae</taxon>
        <taxon>Oryza</taxon>
    </lineage>
</organism>
<reference evidence="1" key="1">
    <citation type="journal article" date="2009" name="Rice">
        <title>De Novo Next Generation Sequencing of Plant Genomes.</title>
        <authorList>
            <person name="Rounsley S."/>
            <person name="Marri P.R."/>
            <person name="Yu Y."/>
            <person name="He R."/>
            <person name="Sisneros N."/>
            <person name="Goicoechea J.L."/>
            <person name="Lee S.J."/>
            <person name="Angelova A."/>
            <person name="Kudrna D."/>
            <person name="Luo M."/>
            <person name="Affourtit J."/>
            <person name="Desany B."/>
            <person name="Knight J."/>
            <person name="Niazi F."/>
            <person name="Egholm M."/>
            <person name="Wing R.A."/>
        </authorList>
    </citation>
    <scope>NUCLEOTIDE SEQUENCE [LARGE SCALE GENOMIC DNA]</scope>
    <source>
        <strain evidence="1">cv. IRGC 105608</strain>
    </source>
</reference>
<dbReference type="PaxDb" id="65489-OBART07G01180.1"/>
<reference evidence="1" key="2">
    <citation type="submission" date="2015-03" db="UniProtKB">
        <authorList>
            <consortium name="EnsemblPlants"/>
        </authorList>
    </citation>
    <scope>IDENTIFICATION</scope>
</reference>
<name>A0A0D3GLL4_9ORYZ</name>
<dbReference type="HOGENOM" id="CLU_2267876_0_0_1"/>
<dbReference type="Gramene" id="OBART07G01180.1">
    <property type="protein sequence ID" value="OBART07G01180.1"/>
    <property type="gene ID" value="OBART07G01180"/>
</dbReference>
<accession>A0A0D3GLL4</accession>
<evidence type="ECO:0000313" key="2">
    <source>
        <dbReference type="Proteomes" id="UP000026960"/>
    </source>
</evidence>
<dbReference type="EnsemblPlants" id="OBART07G01180.1">
    <property type="protein sequence ID" value="OBART07G01180.1"/>
    <property type="gene ID" value="OBART07G01180"/>
</dbReference>
<keyword evidence="2" id="KW-1185">Reference proteome</keyword>